<sequence>MELPEVLGLPADAVVTAGPRGALGRIWRVQAGADTYAVKELFGTPPSPATIEAELAFTRAAARAGVAVPASYPGTDGNYVHRMPEGSWLRRLDWFDLRPIDPVDPAALGRLLAGLHREAPAARAEPDGDEPDPWYDTPPPLTGWPEIRRTGWDARLRTLPELCAMVSPPDLATTRLCHRDLHPENVLAGPDGELVVVDLDQVGPAEPVRELTRYLFDWFCDGPADVDAMRMFHEAYIEAGGPARLTRPGDFTMLVASRLNFLRRQVRIAADPDTEPQHREWAEAEIDEAVRILPTPAQIEQVLQLVSR</sequence>
<dbReference type="RefSeq" id="WP_215792125.1">
    <property type="nucleotide sequence ID" value="NZ_JAHKKG010000010.1"/>
</dbReference>
<evidence type="ECO:0000313" key="4">
    <source>
        <dbReference type="Proteomes" id="UP001519654"/>
    </source>
</evidence>
<feature type="region of interest" description="Disordered" evidence="1">
    <location>
        <begin position="120"/>
        <end position="140"/>
    </location>
</feature>
<dbReference type="Gene3D" id="3.90.1200.10">
    <property type="match status" value="1"/>
</dbReference>
<gene>
    <name evidence="3" type="ORF">KOI35_30540</name>
</gene>
<keyword evidence="4" id="KW-1185">Reference proteome</keyword>
<dbReference type="Proteomes" id="UP001519654">
    <property type="component" value="Unassembled WGS sequence"/>
</dbReference>
<dbReference type="Pfam" id="PF01636">
    <property type="entry name" value="APH"/>
    <property type="match status" value="1"/>
</dbReference>
<dbReference type="InterPro" id="IPR011009">
    <property type="entry name" value="Kinase-like_dom_sf"/>
</dbReference>
<accession>A0ABS5YWN4</accession>
<name>A0ABS5YWN4_9ACTN</name>
<protein>
    <submittedName>
        <fullName evidence="3">Phosphotransferase</fullName>
    </submittedName>
</protein>
<evidence type="ECO:0000313" key="3">
    <source>
        <dbReference type="EMBL" id="MBU2667859.1"/>
    </source>
</evidence>
<evidence type="ECO:0000259" key="2">
    <source>
        <dbReference type="Pfam" id="PF01636"/>
    </source>
</evidence>
<organism evidence="3 4">
    <name type="scientific">Paractinoplanes bogorensis</name>
    <dbReference type="NCBI Taxonomy" id="1610840"/>
    <lineage>
        <taxon>Bacteria</taxon>
        <taxon>Bacillati</taxon>
        <taxon>Actinomycetota</taxon>
        <taxon>Actinomycetes</taxon>
        <taxon>Micromonosporales</taxon>
        <taxon>Micromonosporaceae</taxon>
        <taxon>Paractinoplanes</taxon>
    </lineage>
</organism>
<evidence type="ECO:0000256" key="1">
    <source>
        <dbReference type="SAM" id="MobiDB-lite"/>
    </source>
</evidence>
<comment type="caution">
    <text evidence="3">The sequence shown here is derived from an EMBL/GenBank/DDBJ whole genome shotgun (WGS) entry which is preliminary data.</text>
</comment>
<dbReference type="SUPFAM" id="SSF56112">
    <property type="entry name" value="Protein kinase-like (PK-like)"/>
    <property type="match status" value="1"/>
</dbReference>
<feature type="domain" description="Aminoglycoside phosphotransferase" evidence="2">
    <location>
        <begin position="19"/>
        <end position="230"/>
    </location>
</feature>
<reference evidence="3 4" key="1">
    <citation type="submission" date="2021-06" db="EMBL/GenBank/DDBJ databases">
        <title>Actinoplanes lichenicola sp. nov., and Actinoplanes ovalisporus sp. nov., isolated from lichen in Thailand.</title>
        <authorList>
            <person name="Saeng-In P."/>
            <person name="Kanchanasin P."/>
            <person name="Yuki M."/>
            <person name="Kudo T."/>
            <person name="Ohkuma M."/>
            <person name="Phongsopitanun W."/>
            <person name="Tanasupawat S."/>
        </authorList>
    </citation>
    <scope>NUCLEOTIDE SEQUENCE [LARGE SCALE GENOMIC DNA]</scope>
    <source>
        <strain evidence="3 4">NBRC 110975</strain>
    </source>
</reference>
<dbReference type="EMBL" id="JAHKKG010000010">
    <property type="protein sequence ID" value="MBU2667859.1"/>
    <property type="molecule type" value="Genomic_DNA"/>
</dbReference>
<dbReference type="InterPro" id="IPR002575">
    <property type="entry name" value="Aminoglycoside_PTrfase"/>
</dbReference>
<proteinExistence type="predicted"/>